<dbReference type="AlphaFoldDB" id="A0A7S1I3A3"/>
<name>A0A7S1I3A3_9EUGL</name>
<protein>
    <submittedName>
        <fullName evidence="1">Uncharacterized protein</fullName>
    </submittedName>
</protein>
<gene>
    <name evidence="1" type="ORF">EGYM00392_LOCUS10350</name>
</gene>
<reference evidence="1" key="1">
    <citation type="submission" date="2021-01" db="EMBL/GenBank/DDBJ databases">
        <authorList>
            <person name="Corre E."/>
            <person name="Pelletier E."/>
            <person name="Niang G."/>
            <person name="Scheremetjew M."/>
            <person name="Finn R."/>
            <person name="Kale V."/>
            <person name="Holt S."/>
            <person name="Cochrane G."/>
            <person name="Meng A."/>
            <person name="Brown T."/>
            <person name="Cohen L."/>
        </authorList>
    </citation>
    <scope>NUCLEOTIDE SEQUENCE</scope>
    <source>
        <strain evidence="1">NIES-381</strain>
    </source>
</reference>
<evidence type="ECO:0000313" key="1">
    <source>
        <dbReference type="EMBL" id="CAD8999278.1"/>
    </source>
</evidence>
<organism evidence="1">
    <name type="scientific">Eutreptiella gymnastica</name>
    <dbReference type="NCBI Taxonomy" id="73025"/>
    <lineage>
        <taxon>Eukaryota</taxon>
        <taxon>Discoba</taxon>
        <taxon>Euglenozoa</taxon>
        <taxon>Euglenida</taxon>
        <taxon>Spirocuta</taxon>
        <taxon>Euglenophyceae</taxon>
        <taxon>Eutreptiales</taxon>
        <taxon>Eutreptiaceae</taxon>
        <taxon>Eutreptiella</taxon>
    </lineage>
</organism>
<proteinExistence type="predicted"/>
<dbReference type="EMBL" id="HBGA01027899">
    <property type="protein sequence ID" value="CAD8999278.1"/>
    <property type="molecule type" value="Transcribed_RNA"/>
</dbReference>
<sequence length="109" mass="11640">MVSINGDGETCHHVSREPPGRILGDFRGPFCSSFGPAHVGAQRPATARYQAVRGPQRMDWGPKTRRLRDPARESWFVLGGQSAFGPVGLIAARCSPHTAPCCPLLAACG</sequence>
<accession>A0A7S1I3A3</accession>